<dbReference type="PRINTS" id="PR00081">
    <property type="entry name" value="GDHRDH"/>
</dbReference>
<dbReference type="Pfam" id="PF00106">
    <property type="entry name" value="adh_short"/>
    <property type="match status" value="1"/>
</dbReference>
<evidence type="ECO:0000256" key="3">
    <source>
        <dbReference type="ARBA" id="ARBA00023002"/>
    </source>
</evidence>
<gene>
    <name evidence="4" type="ORF">FB45DRAFT_981873</name>
</gene>
<evidence type="ECO:0000256" key="2">
    <source>
        <dbReference type="ARBA" id="ARBA00022857"/>
    </source>
</evidence>
<sequence length="316" mass="34256">MGNLIAKVAPNSDLSTDLLPPSSKFKPERDIPDLSGKIVLVTGGNAGIGYHTVKHLLLKNAKVYLAGRSREKGTAAVERLEQETGGKTAIFIQLDLADLASVRRAATEFLALESRLDVLFNNGGVMVTPTKELTVQNYDLQFGTNVIGHFFFTELLLPALMASHKTNQVPARIISTSSSAHKLALTGIDFVSLKGGSERDARLYGESKLGNILYSNHLAKAYPGVIVSCALHPGSVRTDLQKNLPGWMQVMLDLTLPPAPMGAYTQLWAGTTAPHGQIDGQYLIPWARLGRADPIAASKQLEEEIIAYLREQVRGF</sequence>
<proteinExistence type="inferred from homology"/>
<reference evidence="4" key="1">
    <citation type="submission" date="2023-03" db="EMBL/GenBank/DDBJ databases">
        <title>Massive genome expansion in bonnet fungi (Mycena s.s.) driven by repeated elements and novel gene families across ecological guilds.</title>
        <authorList>
            <consortium name="Lawrence Berkeley National Laboratory"/>
            <person name="Harder C.B."/>
            <person name="Miyauchi S."/>
            <person name="Viragh M."/>
            <person name="Kuo A."/>
            <person name="Thoen E."/>
            <person name="Andreopoulos B."/>
            <person name="Lu D."/>
            <person name="Skrede I."/>
            <person name="Drula E."/>
            <person name="Henrissat B."/>
            <person name="Morin E."/>
            <person name="Kohler A."/>
            <person name="Barry K."/>
            <person name="LaButti K."/>
            <person name="Morin E."/>
            <person name="Salamov A."/>
            <person name="Lipzen A."/>
            <person name="Mereny Z."/>
            <person name="Hegedus B."/>
            <person name="Baldrian P."/>
            <person name="Stursova M."/>
            <person name="Weitz H."/>
            <person name="Taylor A."/>
            <person name="Grigoriev I.V."/>
            <person name="Nagy L.G."/>
            <person name="Martin F."/>
            <person name="Kauserud H."/>
        </authorList>
    </citation>
    <scope>NUCLEOTIDE SEQUENCE</scope>
    <source>
        <strain evidence="4">9284</strain>
    </source>
</reference>
<dbReference type="GO" id="GO:0016491">
    <property type="term" value="F:oxidoreductase activity"/>
    <property type="evidence" value="ECO:0007669"/>
    <property type="project" value="UniProtKB-KW"/>
</dbReference>
<dbReference type="Proteomes" id="UP001221142">
    <property type="component" value="Unassembled WGS sequence"/>
</dbReference>
<name>A0AAD7B7R3_9AGAR</name>
<dbReference type="InterPro" id="IPR036291">
    <property type="entry name" value="NAD(P)-bd_dom_sf"/>
</dbReference>
<dbReference type="InterPro" id="IPR002347">
    <property type="entry name" value="SDR_fam"/>
</dbReference>
<evidence type="ECO:0000313" key="4">
    <source>
        <dbReference type="EMBL" id="KAJ7612679.1"/>
    </source>
</evidence>
<keyword evidence="2" id="KW-0521">NADP</keyword>
<comment type="similarity">
    <text evidence="1">Belongs to the short-chain dehydrogenases/reductases (SDR) family.</text>
</comment>
<dbReference type="AlphaFoldDB" id="A0AAD7B7R3"/>
<organism evidence="4 5">
    <name type="scientific">Roridomyces roridus</name>
    <dbReference type="NCBI Taxonomy" id="1738132"/>
    <lineage>
        <taxon>Eukaryota</taxon>
        <taxon>Fungi</taxon>
        <taxon>Dikarya</taxon>
        <taxon>Basidiomycota</taxon>
        <taxon>Agaricomycotina</taxon>
        <taxon>Agaricomycetes</taxon>
        <taxon>Agaricomycetidae</taxon>
        <taxon>Agaricales</taxon>
        <taxon>Marasmiineae</taxon>
        <taxon>Mycenaceae</taxon>
        <taxon>Roridomyces</taxon>
    </lineage>
</organism>
<dbReference type="PANTHER" id="PTHR24320">
    <property type="entry name" value="RETINOL DEHYDROGENASE"/>
    <property type="match status" value="1"/>
</dbReference>
<dbReference type="PANTHER" id="PTHR24320:SF282">
    <property type="entry name" value="WW DOMAIN-CONTAINING OXIDOREDUCTASE"/>
    <property type="match status" value="1"/>
</dbReference>
<comment type="caution">
    <text evidence="4">The sequence shown here is derived from an EMBL/GenBank/DDBJ whole genome shotgun (WGS) entry which is preliminary data.</text>
</comment>
<keyword evidence="5" id="KW-1185">Reference proteome</keyword>
<dbReference type="EMBL" id="JARKIF010000030">
    <property type="protein sequence ID" value="KAJ7612679.1"/>
    <property type="molecule type" value="Genomic_DNA"/>
</dbReference>
<evidence type="ECO:0000313" key="5">
    <source>
        <dbReference type="Proteomes" id="UP001221142"/>
    </source>
</evidence>
<dbReference type="SUPFAM" id="SSF51735">
    <property type="entry name" value="NAD(P)-binding Rossmann-fold domains"/>
    <property type="match status" value="1"/>
</dbReference>
<dbReference type="Gene3D" id="3.40.50.720">
    <property type="entry name" value="NAD(P)-binding Rossmann-like Domain"/>
    <property type="match status" value="1"/>
</dbReference>
<keyword evidence="3" id="KW-0560">Oxidoreductase</keyword>
<accession>A0AAD7B7R3</accession>
<evidence type="ECO:0000256" key="1">
    <source>
        <dbReference type="ARBA" id="ARBA00006484"/>
    </source>
</evidence>
<protein>
    <submittedName>
        <fullName evidence="4">NAD-binding protein</fullName>
    </submittedName>
</protein>